<keyword evidence="4" id="KW-1003">Cell membrane</keyword>
<protein>
    <recommendedName>
        <fullName evidence="10">Putative proline/betaine transporter</fullName>
    </recommendedName>
</protein>
<keyword evidence="14" id="KW-1185">Reference proteome</keyword>
<evidence type="ECO:0000313" key="14">
    <source>
        <dbReference type="Proteomes" id="UP001329915"/>
    </source>
</evidence>
<dbReference type="InterPro" id="IPR005828">
    <property type="entry name" value="MFS_sugar_transport-like"/>
</dbReference>
<feature type="transmembrane region" description="Helical" evidence="11">
    <location>
        <begin position="305"/>
        <end position="325"/>
    </location>
</feature>
<feature type="transmembrane region" description="Helical" evidence="11">
    <location>
        <begin position="397"/>
        <end position="417"/>
    </location>
</feature>
<evidence type="ECO:0000256" key="6">
    <source>
        <dbReference type="ARBA" id="ARBA00022847"/>
    </source>
</evidence>
<accession>A0AAU0UKB5</accession>
<feature type="transmembrane region" description="Helical" evidence="11">
    <location>
        <begin position="275"/>
        <end position="293"/>
    </location>
</feature>
<keyword evidence="7 11" id="KW-1133">Transmembrane helix</keyword>
<organism evidence="13 14">
    <name type="scientific">Metallumcola ferriviriculae</name>
    <dbReference type="NCBI Taxonomy" id="3039180"/>
    <lineage>
        <taxon>Bacteria</taxon>
        <taxon>Bacillati</taxon>
        <taxon>Bacillota</taxon>
        <taxon>Clostridia</taxon>
        <taxon>Neomoorellales</taxon>
        <taxon>Desulfitibacteraceae</taxon>
        <taxon>Metallumcola</taxon>
    </lineage>
</organism>
<evidence type="ECO:0000256" key="3">
    <source>
        <dbReference type="ARBA" id="ARBA00022448"/>
    </source>
</evidence>
<feature type="transmembrane region" description="Helical" evidence="11">
    <location>
        <begin position="242"/>
        <end position="263"/>
    </location>
</feature>
<dbReference type="Proteomes" id="UP001329915">
    <property type="component" value="Chromosome"/>
</dbReference>
<dbReference type="SUPFAM" id="SSF103473">
    <property type="entry name" value="MFS general substrate transporter"/>
    <property type="match status" value="1"/>
</dbReference>
<dbReference type="EMBL" id="CP121694">
    <property type="protein sequence ID" value="WRO20594.1"/>
    <property type="molecule type" value="Genomic_DNA"/>
</dbReference>
<dbReference type="PANTHER" id="PTHR43528">
    <property type="entry name" value="ALPHA-KETOGLUTARATE PERMEASE"/>
    <property type="match status" value="1"/>
</dbReference>
<dbReference type="GO" id="GO:0005886">
    <property type="term" value="C:plasma membrane"/>
    <property type="evidence" value="ECO:0007669"/>
    <property type="project" value="UniProtKB-SubCell"/>
</dbReference>
<dbReference type="Pfam" id="PF00083">
    <property type="entry name" value="Sugar_tr"/>
    <property type="match status" value="1"/>
</dbReference>
<dbReference type="FunFam" id="1.20.1250.20:FF:000001">
    <property type="entry name" value="Dicarboxylate MFS transporter"/>
    <property type="match status" value="1"/>
</dbReference>
<evidence type="ECO:0000256" key="1">
    <source>
        <dbReference type="ARBA" id="ARBA00004651"/>
    </source>
</evidence>
<feature type="domain" description="Major facilitator superfamily (MFS) profile" evidence="12">
    <location>
        <begin position="13"/>
        <end position="422"/>
    </location>
</feature>
<keyword evidence="8 11" id="KW-0472">Membrane</keyword>
<feature type="transmembrane region" description="Helical" evidence="11">
    <location>
        <begin position="337"/>
        <end position="357"/>
    </location>
</feature>
<dbReference type="InterPro" id="IPR036259">
    <property type="entry name" value="MFS_trans_sf"/>
</dbReference>
<feature type="transmembrane region" description="Helical" evidence="11">
    <location>
        <begin position="12"/>
        <end position="33"/>
    </location>
</feature>
<feature type="transmembrane region" description="Helical" evidence="11">
    <location>
        <begin position="369"/>
        <end position="391"/>
    </location>
</feature>
<dbReference type="PANTHER" id="PTHR43528:SF1">
    <property type="entry name" value="ALPHA-KETOGLUTARATE PERMEASE"/>
    <property type="match status" value="1"/>
</dbReference>
<feature type="transmembrane region" description="Helical" evidence="11">
    <location>
        <begin position="185"/>
        <end position="204"/>
    </location>
</feature>
<sequence>MIFHLPHDKRKIAIIAGIIGNVIEWYDFALYGYMAPIISQLFFPNESQVASLIATYGIFAAGFVMRPLGSGVFGWLGDTIGRSRTMLISVAMMMIPTFLLGLLPTYNTAGLLAPALLVIIRLTQGLSVGGEFSSSVTYLVETSPASRRGLSGSWANAGSGAGMLLGSLMAAAVTSLLSHDNVMAWGWRLPFLLGGVLGSTAILLRRHLPKSEHFVEHTKRREQSSPIKEAFSSNLKETLQGMVFASGYGAIFYISLVYLPTWLSEYTGVMLKRAMQINTVAMVIVMLLIPVMGWLSDRYIRRTHFISLSMLVIAASAIPLTLWMQSGSIEAAVVGQLFFAVAVAVPGGVAPAMFVELFPTRDRLSGYSVSFNIGMGIVGGSTPMVLTWLISKTGVNFIPALYMLLWAAVSLGALIWMKDRSREPLL</sequence>
<evidence type="ECO:0000256" key="4">
    <source>
        <dbReference type="ARBA" id="ARBA00022475"/>
    </source>
</evidence>
<evidence type="ECO:0000313" key="13">
    <source>
        <dbReference type="EMBL" id="WRO20594.1"/>
    </source>
</evidence>
<proteinExistence type="inferred from homology"/>
<evidence type="ECO:0000256" key="8">
    <source>
        <dbReference type="ARBA" id="ARBA00023136"/>
    </source>
</evidence>
<dbReference type="PROSITE" id="PS50850">
    <property type="entry name" value="MFS"/>
    <property type="match status" value="1"/>
</dbReference>
<keyword evidence="5 11" id="KW-0812">Transmembrane</keyword>
<evidence type="ECO:0000256" key="11">
    <source>
        <dbReference type="SAM" id="Phobius"/>
    </source>
</evidence>
<name>A0AAU0UKB5_9FIRM</name>
<keyword evidence="3" id="KW-0813">Transport</keyword>
<reference evidence="13 14" key="1">
    <citation type="submission" date="2023-04" db="EMBL/GenBank/DDBJ databases">
        <authorList>
            <person name="Hsu D."/>
        </authorList>
    </citation>
    <scope>NUCLEOTIDE SEQUENCE [LARGE SCALE GENOMIC DNA]</scope>
    <source>
        <strain evidence="13 14">MK1</strain>
    </source>
</reference>
<evidence type="ECO:0000256" key="10">
    <source>
        <dbReference type="ARBA" id="ARBA00039918"/>
    </source>
</evidence>
<comment type="function">
    <text evidence="9">May be a proton symporter involved in the uptake of osmolytes such as proline and glycine betaine.</text>
</comment>
<keyword evidence="6" id="KW-0769">Symport</keyword>
<evidence type="ECO:0000256" key="9">
    <source>
        <dbReference type="ARBA" id="ARBA00037295"/>
    </source>
</evidence>
<gene>
    <name evidence="13" type="ORF">MFMK1_000377</name>
</gene>
<comment type="subcellular location">
    <subcellularLocation>
        <location evidence="1">Cell membrane</location>
        <topology evidence="1">Multi-pass membrane protein</topology>
    </subcellularLocation>
</comment>
<evidence type="ECO:0000256" key="2">
    <source>
        <dbReference type="ARBA" id="ARBA00008240"/>
    </source>
</evidence>
<dbReference type="InterPro" id="IPR020846">
    <property type="entry name" value="MFS_dom"/>
</dbReference>
<evidence type="ECO:0000256" key="7">
    <source>
        <dbReference type="ARBA" id="ARBA00022989"/>
    </source>
</evidence>
<evidence type="ECO:0000256" key="5">
    <source>
        <dbReference type="ARBA" id="ARBA00022692"/>
    </source>
</evidence>
<dbReference type="GO" id="GO:0015293">
    <property type="term" value="F:symporter activity"/>
    <property type="evidence" value="ECO:0007669"/>
    <property type="project" value="UniProtKB-KW"/>
</dbReference>
<dbReference type="InterPro" id="IPR051084">
    <property type="entry name" value="H+-coupled_symporters"/>
</dbReference>
<evidence type="ECO:0000259" key="12">
    <source>
        <dbReference type="PROSITE" id="PS50850"/>
    </source>
</evidence>
<comment type="similarity">
    <text evidence="2">Belongs to the major facilitator superfamily. Metabolite:H+ Symporter (MHS) family (TC 2.A.1.6) family.</text>
</comment>
<feature type="transmembrane region" description="Helical" evidence="11">
    <location>
        <begin position="53"/>
        <end position="75"/>
    </location>
</feature>
<dbReference type="Gene3D" id="1.20.1250.20">
    <property type="entry name" value="MFS general substrate transporter like domains"/>
    <property type="match status" value="1"/>
</dbReference>
<dbReference type="AlphaFoldDB" id="A0AAU0UKB5"/>
<dbReference type="RefSeq" id="WP_366923483.1">
    <property type="nucleotide sequence ID" value="NZ_CP121694.1"/>
</dbReference>
<dbReference type="KEGG" id="dbc:MFMK1_000377"/>